<proteinExistence type="predicted"/>
<dbReference type="RefSeq" id="WP_014146806.1">
    <property type="nucleotide sequence ID" value="NC_016112.1"/>
</dbReference>
<dbReference type="AlphaFoldDB" id="G4SWT1"/>
<dbReference type="PATRIC" id="fig|271065.3.peg.305"/>
<dbReference type="Gene3D" id="3.10.420.10">
    <property type="entry name" value="SecB-like"/>
    <property type="match status" value="1"/>
</dbReference>
<evidence type="ECO:0008006" key="3">
    <source>
        <dbReference type="Google" id="ProtNLM"/>
    </source>
</evidence>
<keyword evidence="2" id="KW-1185">Reference proteome</keyword>
<reference evidence="2" key="1">
    <citation type="journal article" date="2012" name="J. Bacteriol.">
        <title>Genome sequence of the haloalkaliphilic methanotrophic bacterium Methylomicrobium alcaliphilum 20Z.</title>
        <authorList>
            <person name="Vuilleumier S."/>
            <person name="Khmelenina V.N."/>
            <person name="Bringel F."/>
            <person name="Reshetnikov A.S."/>
            <person name="Lajus A."/>
            <person name="Mangenot S."/>
            <person name="Rouy Z."/>
            <person name="Op den Camp H.J."/>
            <person name="Jetten M.S."/>
            <person name="Dispirito A.A."/>
            <person name="Dunfield P."/>
            <person name="Klotz M.G."/>
            <person name="Semrau J.D."/>
            <person name="Stein L.Y."/>
            <person name="Barbe V."/>
            <person name="Medigue C."/>
            <person name="Trotsenko Y.A."/>
            <person name="Kalyuzhnaya M.G."/>
        </authorList>
    </citation>
    <scope>NUCLEOTIDE SEQUENCE [LARGE SCALE GENOMIC DNA]</scope>
    <source>
        <strain evidence="2">DSM 19304 / NCIMB 14124 / VKM B-2133 / 20Z</strain>
    </source>
</reference>
<evidence type="ECO:0000313" key="2">
    <source>
        <dbReference type="Proteomes" id="UP000008315"/>
    </source>
</evidence>
<dbReference type="SUPFAM" id="SSF54611">
    <property type="entry name" value="SecB-like"/>
    <property type="match status" value="1"/>
</dbReference>
<dbReference type="Proteomes" id="UP000008315">
    <property type="component" value="Chromosome"/>
</dbReference>
<dbReference type="EMBL" id="FO082060">
    <property type="protein sequence ID" value="CCE21997.1"/>
    <property type="molecule type" value="Genomic_DNA"/>
</dbReference>
<sequence length="138" mass="15281">MTEFPLRLERYFFTEQQVIANPEHQVADVKHIDFLVDASANRIEGQPGKYGISAKVELNQEKSGNAPYFITITAFGILVIKDGVDPVVAEPHIETSGAQLLIGVIRERLAEMTARGPWGALYLDFVPITIKIDSNIAD</sequence>
<name>G4SWT1_META2</name>
<dbReference type="InterPro" id="IPR035958">
    <property type="entry name" value="SecB-like_sf"/>
</dbReference>
<dbReference type="HOGENOM" id="CLU_1852836_0_0_6"/>
<gene>
    <name evidence="1" type="ordered locus">MEALZ_0297</name>
</gene>
<dbReference type="STRING" id="1091494.MEALZ_0297"/>
<evidence type="ECO:0000313" key="1">
    <source>
        <dbReference type="EMBL" id="CCE21997.1"/>
    </source>
</evidence>
<dbReference type="KEGG" id="mah:MEALZ_0297"/>
<protein>
    <recommendedName>
        <fullName evidence="3">Preprotein translocase subunit SecB</fullName>
    </recommendedName>
</protein>
<organism evidence="1 2">
    <name type="scientific">Methylotuvimicrobium alcaliphilum (strain DSM 19304 / NCIMB 14124 / VKM B-2133 / 20Z)</name>
    <name type="common">Methylomicrobium alcaliphilum</name>
    <dbReference type="NCBI Taxonomy" id="1091494"/>
    <lineage>
        <taxon>Bacteria</taxon>
        <taxon>Pseudomonadati</taxon>
        <taxon>Pseudomonadota</taxon>
        <taxon>Gammaproteobacteria</taxon>
        <taxon>Methylococcales</taxon>
        <taxon>Methylococcaceae</taxon>
        <taxon>Methylotuvimicrobium</taxon>
    </lineage>
</organism>
<accession>G4SWT1</accession>